<feature type="domain" description="Leucine-binding protein" evidence="2">
    <location>
        <begin position="26"/>
        <end position="376"/>
    </location>
</feature>
<evidence type="ECO:0000259" key="2">
    <source>
        <dbReference type="Pfam" id="PF13458"/>
    </source>
</evidence>
<accession>A0A9Q4L5U1</accession>
<keyword evidence="1" id="KW-0732">Signal</keyword>
<protein>
    <submittedName>
        <fullName evidence="3">ABC transporter substrate-binding protein</fullName>
    </submittedName>
</protein>
<reference evidence="3" key="1">
    <citation type="submission" date="2022-06" db="EMBL/GenBank/DDBJ databases">
        <title>Natrinema sp. a new haloarchaeum isolate from saline soil.</title>
        <authorList>
            <person name="Strakova D."/>
            <person name="Galisteo C."/>
            <person name="Sanchez-Porro C."/>
            <person name="Ventosa A."/>
        </authorList>
    </citation>
    <scope>NUCLEOTIDE SEQUENCE</scope>
    <source>
        <strain evidence="3">S1CR25-10</strain>
    </source>
</reference>
<comment type="caution">
    <text evidence="3">The sequence shown here is derived from an EMBL/GenBank/DDBJ whole genome shotgun (WGS) entry which is preliminary data.</text>
</comment>
<dbReference type="PROSITE" id="PS51257">
    <property type="entry name" value="PROKAR_LIPOPROTEIN"/>
    <property type="match status" value="1"/>
</dbReference>
<name>A0A9Q4L5U1_9EURY</name>
<dbReference type="RefSeq" id="WP_277524196.1">
    <property type="nucleotide sequence ID" value="NZ_JAMQOT010000009.1"/>
</dbReference>
<dbReference type="InterPro" id="IPR028082">
    <property type="entry name" value="Peripla_BP_I"/>
</dbReference>
<evidence type="ECO:0000313" key="3">
    <source>
        <dbReference type="EMBL" id="MDF9747829.1"/>
    </source>
</evidence>
<sequence length="428" mass="45908">MKTVGAGAAVTSIAGCLGGSGGTGGTIKIGHIMPVETDNGLGSERSAQLAVDQLNENGGILDNDVELVTADSAAQPSEAHSAVTEMINRENIQMLVGTVVSEVALSLADLVAENDLPFLITGAASPRIFAENHAQNYDQFKSIFRPGPVNSIKQAEYLAQYGQFLSEEHGWDTMAVVSEDAAWTQDITDMTASLLEESGIDVAVNERVALDTNDWTPILDQVESSGAQTMIGALSHIPITGMTSSWSRNEYPFSLDGVMIAAQSPQFWSDTQGTAEYLSTATSAADGFADITPKTSEVMDAYQSEYDSRPTTPTFVGFITHDAINLYAEAVERAGTANHREDIDSIVEELQATDFEGSYGQIQFQGPDDEYPNDVYPGEGPGDEFAPFTITQWQAAEDGNGIGDTDGTKRCVWPETYQNGDHQTPSWM</sequence>
<evidence type="ECO:0000313" key="4">
    <source>
        <dbReference type="Proteomes" id="UP001154061"/>
    </source>
</evidence>
<dbReference type="EMBL" id="JAMQOT010000009">
    <property type="protein sequence ID" value="MDF9747829.1"/>
    <property type="molecule type" value="Genomic_DNA"/>
</dbReference>
<keyword evidence="4" id="KW-1185">Reference proteome</keyword>
<organism evidence="3 4">
    <name type="scientific">Natrinema salsiterrestre</name>
    <dbReference type="NCBI Taxonomy" id="2950540"/>
    <lineage>
        <taxon>Archaea</taxon>
        <taxon>Methanobacteriati</taxon>
        <taxon>Methanobacteriota</taxon>
        <taxon>Stenosarchaea group</taxon>
        <taxon>Halobacteria</taxon>
        <taxon>Halobacteriales</taxon>
        <taxon>Natrialbaceae</taxon>
        <taxon>Natrinema</taxon>
    </lineage>
</organism>
<gene>
    <name evidence="3" type="ORF">NDI89_19810</name>
</gene>
<dbReference type="PANTHER" id="PTHR30483:SF6">
    <property type="entry name" value="PERIPLASMIC BINDING PROTEIN OF ABC TRANSPORTER FOR NATURAL AMINO ACIDS"/>
    <property type="match status" value="1"/>
</dbReference>
<dbReference type="Pfam" id="PF13458">
    <property type="entry name" value="Peripla_BP_6"/>
    <property type="match status" value="1"/>
</dbReference>
<dbReference type="AlphaFoldDB" id="A0A9Q4L5U1"/>
<proteinExistence type="predicted"/>
<dbReference type="CDD" id="cd06345">
    <property type="entry name" value="PBP1_ABC_ligand_binding-like"/>
    <property type="match status" value="1"/>
</dbReference>
<dbReference type="InterPro" id="IPR028081">
    <property type="entry name" value="Leu-bd"/>
</dbReference>
<dbReference type="Proteomes" id="UP001154061">
    <property type="component" value="Unassembled WGS sequence"/>
</dbReference>
<dbReference type="PANTHER" id="PTHR30483">
    <property type="entry name" value="LEUCINE-SPECIFIC-BINDING PROTEIN"/>
    <property type="match status" value="1"/>
</dbReference>
<dbReference type="SUPFAM" id="SSF53822">
    <property type="entry name" value="Periplasmic binding protein-like I"/>
    <property type="match status" value="1"/>
</dbReference>
<dbReference type="InterPro" id="IPR051010">
    <property type="entry name" value="BCAA_transport"/>
</dbReference>
<dbReference type="Gene3D" id="3.40.50.2300">
    <property type="match status" value="2"/>
</dbReference>
<evidence type="ECO:0000256" key="1">
    <source>
        <dbReference type="ARBA" id="ARBA00022729"/>
    </source>
</evidence>